<evidence type="ECO:0000259" key="4">
    <source>
        <dbReference type="PROSITE" id="PS50175"/>
    </source>
</evidence>
<evidence type="ECO:0000256" key="2">
    <source>
        <dbReference type="ARBA" id="ARBA00012180"/>
    </source>
</evidence>
<evidence type="ECO:0000256" key="1">
    <source>
        <dbReference type="ARBA" id="ARBA00010879"/>
    </source>
</evidence>
<evidence type="ECO:0000256" key="3">
    <source>
        <dbReference type="ARBA" id="ARBA00022801"/>
    </source>
</evidence>
<reference evidence="6" key="2">
    <citation type="submission" date="2025-09" db="UniProtKB">
        <authorList>
            <consortium name="Ensembl"/>
        </authorList>
    </citation>
    <scope>IDENTIFICATION</scope>
</reference>
<dbReference type="PROSITE" id="PS50878">
    <property type="entry name" value="RT_POL"/>
    <property type="match status" value="1"/>
</dbReference>
<dbReference type="PANTHER" id="PTHR33064:SF37">
    <property type="entry name" value="RIBONUCLEASE H"/>
    <property type="match status" value="1"/>
</dbReference>
<dbReference type="SUPFAM" id="SSF56672">
    <property type="entry name" value="DNA/RNA polymerases"/>
    <property type="match status" value="1"/>
</dbReference>
<evidence type="ECO:0000313" key="6">
    <source>
        <dbReference type="Ensembl" id="ENSCCRP00010113117.1"/>
    </source>
</evidence>
<keyword evidence="3" id="KW-0378">Hydrolase</keyword>
<accession>A0A8C1PUS6</accession>
<name>A0A8C1PUS6_CYPCA</name>
<dbReference type="GO" id="GO:0004190">
    <property type="term" value="F:aspartic-type endopeptidase activity"/>
    <property type="evidence" value="ECO:0007669"/>
    <property type="project" value="InterPro"/>
</dbReference>
<proteinExistence type="inferred from homology"/>
<keyword evidence="7" id="KW-1185">Reference proteome</keyword>
<reference evidence="6" key="1">
    <citation type="submission" date="2025-08" db="UniProtKB">
        <authorList>
            <consortium name="Ensembl"/>
        </authorList>
    </citation>
    <scope>IDENTIFICATION</scope>
</reference>
<dbReference type="Pfam" id="PF00077">
    <property type="entry name" value="RVP"/>
    <property type="match status" value="1"/>
</dbReference>
<dbReference type="EC" id="3.1.26.4" evidence="2"/>
<dbReference type="GO" id="GO:0004523">
    <property type="term" value="F:RNA-DNA hybrid ribonuclease activity"/>
    <property type="evidence" value="ECO:0007669"/>
    <property type="project" value="UniProtKB-EC"/>
</dbReference>
<dbReference type="Ensembl" id="ENSCCRT00010125818.1">
    <property type="protein sequence ID" value="ENSCCRP00010113117.1"/>
    <property type="gene ID" value="ENSCCRG00010049812.1"/>
</dbReference>
<dbReference type="Pfam" id="PF00078">
    <property type="entry name" value="RVT_1"/>
    <property type="match status" value="1"/>
</dbReference>
<dbReference type="InterPro" id="IPR021109">
    <property type="entry name" value="Peptidase_aspartic_dom_sf"/>
</dbReference>
<sequence length="374" mass="41681">MTTLTFSNNNKDLPYITLLVHGQPQTFLLDSGADATSMTTAHYEGPLSSQIINSVGISGTDIPCPVTPPLEVRAPGLIPFFHKFTIIPGAPLNLLGRDLIEAQPHECRPRSEMPQAVETRVDPSLWSQYKDDTGFIDMEPYRAKLKTNKPVYFKQYPLSKDKELGIQPVIESFIQQGVLADGKTWRLTQDLRAINQLITPLAPIVPDVQTVINCIPCTHKYFTVIDLCAAFFSVPVHPDTQPLLAFTFQGKQLAWTRLAQGYVDSPAVFSAAVQRTLAKMTDLPSTVCVLQYADDILISGETKDDCEHASIIVCNVLAQAGFKASRDKLQWVQSKVTYLGHIIMPGLRAISTDRVQLIRKMKSNHHLIWETKIR</sequence>
<feature type="domain" description="Reverse transcriptase" evidence="5">
    <location>
        <begin position="109"/>
        <end position="343"/>
    </location>
</feature>
<evidence type="ECO:0000313" key="7">
    <source>
        <dbReference type="Proteomes" id="UP000694427"/>
    </source>
</evidence>
<feature type="domain" description="Peptidase A2" evidence="4">
    <location>
        <begin position="25"/>
        <end position="99"/>
    </location>
</feature>
<dbReference type="PROSITE" id="PS00141">
    <property type="entry name" value="ASP_PROTEASE"/>
    <property type="match status" value="1"/>
</dbReference>
<dbReference type="Proteomes" id="UP000694427">
    <property type="component" value="Unplaced"/>
</dbReference>
<dbReference type="SUPFAM" id="SSF50630">
    <property type="entry name" value="Acid proteases"/>
    <property type="match status" value="1"/>
</dbReference>
<dbReference type="PROSITE" id="PS50175">
    <property type="entry name" value="ASP_PROT_RETROV"/>
    <property type="match status" value="1"/>
</dbReference>
<dbReference type="InterPro" id="IPR043502">
    <property type="entry name" value="DNA/RNA_pol_sf"/>
</dbReference>
<dbReference type="Gene3D" id="3.10.10.10">
    <property type="entry name" value="HIV Type 1 Reverse Transcriptase, subunit A, domain 1"/>
    <property type="match status" value="1"/>
</dbReference>
<evidence type="ECO:0000259" key="5">
    <source>
        <dbReference type="PROSITE" id="PS50878"/>
    </source>
</evidence>
<dbReference type="InterPro" id="IPR018061">
    <property type="entry name" value="Retropepsins"/>
</dbReference>
<dbReference type="Gene3D" id="2.40.70.10">
    <property type="entry name" value="Acid Proteases"/>
    <property type="match status" value="1"/>
</dbReference>
<dbReference type="InterPro" id="IPR051320">
    <property type="entry name" value="Viral_Replic_Matur_Polypro"/>
</dbReference>
<dbReference type="InterPro" id="IPR000477">
    <property type="entry name" value="RT_dom"/>
</dbReference>
<protein>
    <recommendedName>
        <fullName evidence="2">ribonuclease H</fullName>
        <ecNumber evidence="2">3.1.26.4</ecNumber>
    </recommendedName>
</protein>
<dbReference type="AlphaFoldDB" id="A0A8C1PUS6"/>
<dbReference type="Gene3D" id="3.30.70.270">
    <property type="match status" value="1"/>
</dbReference>
<dbReference type="InterPro" id="IPR001969">
    <property type="entry name" value="Aspartic_peptidase_AS"/>
</dbReference>
<dbReference type="GO" id="GO:0006508">
    <property type="term" value="P:proteolysis"/>
    <property type="evidence" value="ECO:0007669"/>
    <property type="project" value="InterPro"/>
</dbReference>
<dbReference type="InterPro" id="IPR001995">
    <property type="entry name" value="Peptidase_A2_cat"/>
</dbReference>
<organism evidence="6 7">
    <name type="scientific">Cyprinus carpio</name>
    <name type="common">Common carp</name>
    <dbReference type="NCBI Taxonomy" id="7962"/>
    <lineage>
        <taxon>Eukaryota</taxon>
        <taxon>Metazoa</taxon>
        <taxon>Chordata</taxon>
        <taxon>Craniata</taxon>
        <taxon>Vertebrata</taxon>
        <taxon>Euteleostomi</taxon>
        <taxon>Actinopterygii</taxon>
        <taxon>Neopterygii</taxon>
        <taxon>Teleostei</taxon>
        <taxon>Ostariophysi</taxon>
        <taxon>Cypriniformes</taxon>
        <taxon>Cyprinidae</taxon>
        <taxon>Cyprininae</taxon>
        <taxon>Cyprinus</taxon>
    </lineage>
</organism>
<comment type="similarity">
    <text evidence="1">Belongs to the beta type-B retroviral polymerase family. HERV class-II K(HML-2) pol subfamily.</text>
</comment>
<dbReference type="PANTHER" id="PTHR33064">
    <property type="entry name" value="POL PROTEIN"/>
    <property type="match status" value="1"/>
</dbReference>
<dbReference type="InterPro" id="IPR043128">
    <property type="entry name" value="Rev_trsase/Diguanyl_cyclase"/>
</dbReference>